<protein>
    <submittedName>
        <fullName evidence="1">Uncharacterized protein</fullName>
    </submittedName>
</protein>
<name>A0AAN9KGW1_CANGL</name>
<organism evidence="1 2">
    <name type="scientific">Canavalia gladiata</name>
    <name type="common">Sword bean</name>
    <name type="synonym">Dolichos gladiatus</name>
    <dbReference type="NCBI Taxonomy" id="3824"/>
    <lineage>
        <taxon>Eukaryota</taxon>
        <taxon>Viridiplantae</taxon>
        <taxon>Streptophyta</taxon>
        <taxon>Embryophyta</taxon>
        <taxon>Tracheophyta</taxon>
        <taxon>Spermatophyta</taxon>
        <taxon>Magnoliopsida</taxon>
        <taxon>eudicotyledons</taxon>
        <taxon>Gunneridae</taxon>
        <taxon>Pentapetalae</taxon>
        <taxon>rosids</taxon>
        <taxon>fabids</taxon>
        <taxon>Fabales</taxon>
        <taxon>Fabaceae</taxon>
        <taxon>Papilionoideae</taxon>
        <taxon>50 kb inversion clade</taxon>
        <taxon>NPAAA clade</taxon>
        <taxon>indigoferoid/millettioid clade</taxon>
        <taxon>Phaseoleae</taxon>
        <taxon>Canavalia</taxon>
    </lineage>
</organism>
<dbReference type="AlphaFoldDB" id="A0AAN9KGW1"/>
<keyword evidence="2" id="KW-1185">Reference proteome</keyword>
<proteinExistence type="predicted"/>
<accession>A0AAN9KGW1</accession>
<sequence length="270" mass="30085">MYTGLSFFLSQILKSLSFPYSVPKCEENMHSTRSPSFSFVPSEKQEHQIIHMNVSFFSFPCYVVTRAAIVASSECPIPRKSALLLLPSLGAMSHASFFLQFSKDKGRPGAQPTLTTKSGLYGLSMAFPRHSLRPNLAMNTCIASLTRRNKHGGCMTTTARKVSKLGQGTILEDKISLSMHERTAIAVNTARTISGPTTSILESILVANAHAVFDLRTIRRRRRFSLNASGSSPPFTREESSREFSNFCLSPSWENQRKKWSPAPSPFFFF</sequence>
<comment type="caution">
    <text evidence="1">The sequence shown here is derived from an EMBL/GenBank/DDBJ whole genome shotgun (WGS) entry which is preliminary data.</text>
</comment>
<reference evidence="1 2" key="1">
    <citation type="submission" date="2024-01" db="EMBL/GenBank/DDBJ databases">
        <title>The genomes of 5 underutilized Papilionoideae crops provide insights into root nodulation and disease resistanc.</title>
        <authorList>
            <person name="Jiang F."/>
        </authorList>
    </citation>
    <scope>NUCLEOTIDE SEQUENCE [LARGE SCALE GENOMIC DNA]</scope>
    <source>
        <strain evidence="1">LVBAO_FW01</strain>
        <tissue evidence="1">Leaves</tissue>
    </source>
</reference>
<gene>
    <name evidence="1" type="ORF">VNO77_34795</name>
</gene>
<dbReference type="EMBL" id="JAYMYQ010000008">
    <property type="protein sequence ID" value="KAK7316088.1"/>
    <property type="molecule type" value="Genomic_DNA"/>
</dbReference>
<evidence type="ECO:0000313" key="1">
    <source>
        <dbReference type="EMBL" id="KAK7316088.1"/>
    </source>
</evidence>
<evidence type="ECO:0000313" key="2">
    <source>
        <dbReference type="Proteomes" id="UP001367508"/>
    </source>
</evidence>
<dbReference type="Proteomes" id="UP001367508">
    <property type="component" value="Unassembled WGS sequence"/>
</dbReference>